<dbReference type="Pfam" id="PF08240">
    <property type="entry name" value="ADH_N"/>
    <property type="match status" value="1"/>
</dbReference>
<dbReference type="RefSeq" id="WP_091832661.1">
    <property type="nucleotide sequence ID" value="NZ_FNZK01000013.1"/>
</dbReference>
<dbReference type="GO" id="GO:0016491">
    <property type="term" value="F:oxidoreductase activity"/>
    <property type="evidence" value="ECO:0007669"/>
    <property type="project" value="UniProtKB-KW"/>
</dbReference>
<evidence type="ECO:0000256" key="1">
    <source>
        <dbReference type="ARBA" id="ARBA00023002"/>
    </source>
</evidence>
<dbReference type="InterPro" id="IPR013149">
    <property type="entry name" value="ADH-like_C"/>
</dbReference>
<accession>A0A1H7AQU5</accession>
<evidence type="ECO:0000259" key="3">
    <source>
        <dbReference type="Pfam" id="PF08240"/>
    </source>
</evidence>
<dbReference type="SUPFAM" id="SSF51735">
    <property type="entry name" value="NAD(P)-binding Rossmann-fold domains"/>
    <property type="match status" value="1"/>
</dbReference>
<evidence type="ECO:0000259" key="2">
    <source>
        <dbReference type="Pfam" id="PF00107"/>
    </source>
</evidence>
<proteinExistence type="predicted"/>
<sequence>MKAVLLAGPNEVRVGEIAVPKCPSDGFLLKVSACGLCGSDIRTIRNGSGKIKQYPVIMGHEITGVVEDVGNTLHADYKVGDKVAVGSTASCGECYFCKKGQENLCPDLKCLGNGPVDFPGGLAEYVAVPRLFIEKGPVKKLSDNVDIDVAALAEPLTTVMNSHDNITFDSNDTAVIIGAGPIGALHIANLKLNGIGTTIIADVFEERLELVAAAVSPNIVVNVTKENLVDVIKKVTNGRGADIVIVACSVKAVQEQAFSYVRKGGHVVFFGGLPDKNRMIQLDSNILHYSQLTLHGTYISRPHHFFKAIELITQNKIDLSKLVTKMKMDDFDQAMALAESGKVLKVVINP</sequence>
<dbReference type="AlphaFoldDB" id="A0A1H7AQU5"/>
<dbReference type="PANTHER" id="PTHR43401:SF2">
    <property type="entry name" value="L-THREONINE 3-DEHYDROGENASE"/>
    <property type="match status" value="1"/>
</dbReference>
<dbReference type="Gene3D" id="3.40.50.720">
    <property type="entry name" value="NAD(P)-binding Rossmann-like Domain"/>
    <property type="match status" value="1"/>
</dbReference>
<dbReference type="Gene3D" id="3.90.180.10">
    <property type="entry name" value="Medium-chain alcohol dehydrogenases, catalytic domain"/>
    <property type="match status" value="1"/>
</dbReference>
<organism evidence="4 5">
    <name type="scientific">Propionispira arboris</name>
    <dbReference type="NCBI Taxonomy" id="84035"/>
    <lineage>
        <taxon>Bacteria</taxon>
        <taxon>Bacillati</taxon>
        <taxon>Bacillota</taxon>
        <taxon>Negativicutes</taxon>
        <taxon>Selenomonadales</taxon>
        <taxon>Selenomonadaceae</taxon>
        <taxon>Propionispira</taxon>
    </lineage>
</organism>
<feature type="domain" description="Alcohol dehydrogenase-like N-terminal" evidence="3">
    <location>
        <begin position="27"/>
        <end position="130"/>
    </location>
</feature>
<evidence type="ECO:0000313" key="4">
    <source>
        <dbReference type="EMBL" id="SEJ67973.1"/>
    </source>
</evidence>
<keyword evidence="1" id="KW-0560">Oxidoreductase</keyword>
<dbReference type="InterPro" id="IPR013154">
    <property type="entry name" value="ADH-like_N"/>
</dbReference>
<feature type="domain" description="Alcohol dehydrogenase-like C-terminal" evidence="2">
    <location>
        <begin position="181"/>
        <end position="313"/>
    </location>
</feature>
<dbReference type="STRING" id="84035.SAMN05660742_113112"/>
<dbReference type="Proteomes" id="UP000199662">
    <property type="component" value="Unassembled WGS sequence"/>
</dbReference>
<dbReference type="PANTHER" id="PTHR43401">
    <property type="entry name" value="L-THREONINE 3-DEHYDROGENASE"/>
    <property type="match status" value="1"/>
</dbReference>
<name>A0A1H7AQU5_9FIRM</name>
<reference evidence="4 5" key="1">
    <citation type="submission" date="2016-10" db="EMBL/GenBank/DDBJ databases">
        <authorList>
            <person name="de Groot N.N."/>
        </authorList>
    </citation>
    <scope>NUCLEOTIDE SEQUENCE [LARGE SCALE GENOMIC DNA]</scope>
    <source>
        <strain evidence="4 5">DSM 2179</strain>
    </source>
</reference>
<dbReference type="InterPro" id="IPR050129">
    <property type="entry name" value="Zn_alcohol_dh"/>
</dbReference>
<dbReference type="InterPro" id="IPR011032">
    <property type="entry name" value="GroES-like_sf"/>
</dbReference>
<dbReference type="SUPFAM" id="SSF50129">
    <property type="entry name" value="GroES-like"/>
    <property type="match status" value="1"/>
</dbReference>
<dbReference type="Pfam" id="PF00107">
    <property type="entry name" value="ADH_zinc_N"/>
    <property type="match status" value="1"/>
</dbReference>
<protein>
    <submittedName>
        <fullName evidence="4">L-iditol 2-dehydrogenase</fullName>
    </submittedName>
</protein>
<evidence type="ECO:0000313" key="5">
    <source>
        <dbReference type="Proteomes" id="UP000199662"/>
    </source>
</evidence>
<dbReference type="InterPro" id="IPR036291">
    <property type="entry name" value="NAD(P)-bd_dom_sf"/>
</dbReference>
<gene>
    <name evidence="4" type="ORF">SAMN05660742_113112</name>
</gene>
<dbReference type="EMBL" id="FNZK01000013">
    <property type="protein sequence ID" value="SEJ67973.1"/>
    <property type="molecule type" value="Genomic_DNA"/>
</dbReference>
<keyword evidence="5" id="KW-1185">Reference proteome</keyword>